<evidence type="ECO:0000313" key="2">
    <source>
        <dbReference type="EMBL" id="KZV36540.1"/>
    </source>
</evidence>
<sequence length="65" mass="7154">MHDAATCDNGPPSHSSSLLRPPWSEPRQLDHPQIQPVPPDPNMAHDMSHNAHPDRVKGLPTPHVT</sequence>
<gene>
    <name evidence="2" type="ORF">F511_21889</name>
</gene>
<reference evidence="2 3" key="1">
    <citation type="journal article" date="2015" name="Proc. Natl. Acad. Sci. U.S.A.">
        <title>The resurrection genome of Boea hygrometrica: A blueprint for survival of dehydration.</title>
        <authorList>
            <person name="Xiao L."/>
            <person name="Yang G."/>
            <person name="Zhang L."/>
            <person name="Yang X."/>
            <person name="Zhao S."/>
            <person name="Ji Z."/>
            <person name="Zhou Q."/>
            <person name="Hu M."/>
            <person name="Wang Y."/>
            <person name="Chen M."/>
            <person name="Xu Y."/>
            <person name="Jin H."/>
            <person name="Xiao X."/>
            <person name="Hu G."/>
            <person name="Bao F."/>
            <person name="Hu Y."/>
            <person name="Wan P."/>
            <person name="Li L."/>
            <person name="Deng X."/>
            <person name="Kuang T."/>
            <person name="Xiang C."/>
            <person name="Zhu J.K."/>
            <person name="Oliver M.J."/>
            <person name="He Y."/>
        </authorList>
    </citation>
    <scope>NUCLEOTIDE SEQUENCE [LARGE SCALE GENOMIC DNA]</scope>
    <source>
        <strain evidence="3">cv. XS01</strain>
    </source>
</reference>
<accession>A0A2Z7BWG7</accession>
<dbReference type="Proteomes" id="UP000250235">
    <property type="component" value="Unassembled WGS sequence"/>
</dbReference>
<feature type="compositionally biased region" description="Basic and acidic residues" evidence="1">
    <location>
        <begin position="46"/>
        <end position="57"/>
    </location>
</feature>
<evidence type="ECO:0000256" key="1">
    <source>
        <dbReference type="SAM" id="MobiDB-lite"/>
    </source>
</evidence>
<protein>
    <submittedName>
        <fullName evidence="2">Uncharacterized protein</fullName>
    </submittedName>
</protein>
<organism evidence="2 3">
    <name type="scientific">Dorcoceras hygrometricum</name>
    <dbReference type="NCBI Taxonomy" id="472368"/>
    <lineage>
        <taxon>Eukaryota</taxon>
        <taxon>Viridiplantae</taxon>
        <taxon>Streptophyta</taxon>
        <taxon>Embryophyta</taxon>
        <taxon>Tracheophyta</taxon>
        <taxon>Spermatophyta</taxon>
        <taxon>Magnoliopsida</taxon>
        <taxon>eudicotyledons</taxon>
        <taxon>Gunneridae</taxon>
        <taxon>Pentapetalae</taxon>
        <taxon>asterids</taxon>
        <taxon>lamiids</taxon>
        <taxon>Lamiales</taxon>
        <taxon>Gesneriaceae</taxon>
        <taxon>Didymocarpoideae</taxon>
        <taxon>Trichosporeae</taxon>
        <taxon>Loxocarpinae</taxon>
        <taxon>Dorcoceras</taxon>
    </lineage>
</organism>
<evidence type="ECO:0000313" key="3">
    <source>
        <dbReference type="Proteomes" id="UP000250235"/>
    </source>
</evidence>
<feature type="region of interest" description="Disordered" evidence="1">
    <location>
        <begin position="1"/>
        <end position="65"/>
    </location>
</feature>
<feature type="compositionally biased region" description="Low complexity" evidence="1">
    <location>
        <begin position="11"/>
        <end position="22"/>
    </location>
</feature>
<keyword evidence="3" id="KW-1185">Reference proteome</keyword>
<name>A0A2Z7BWG7_9LAMI</name>
<proteinExistence type="predicted"/>
<dbReference type="AlphaFoldDB" id="A0A2Z7BWG7"/>
<dbReference type="EMBL" id="KV003622">
    <property type="protein sequence ID" value="KZV36540.1"/>
    <property type="molecule type" value="Genomic_DNA"/>
</dbReference>